<feature type="domain" description="YspA cpYpsA-related SLOG" evidence="1">
    <location>
        <begin position="202"/>
        <end position="264"/>
    </location>
</feature>
<evidence type="ECO:0000313" key="2">
    <source>
        <dbReference type="EMBL" id="KAA9012262.1"/>
    </source>
</evidence>
<accession>A0A5J5HTY3</accession>
<evidence type="ECO:0000259" key="1">
    <source>
        <dbReference type="Pfam" id="PF10686"/>
    </source>
</evidence>
<evidence type="ECO:0000313" key="4">
    <source>
        <dbReference type="Proteomes" id="UP000325933"/>
    </source>
</evidence>
<protein>
    <submittedName>
        <fullName evidence="3">DUF2493 domain-containing protein</fullName>
    </submittedName>
</protein>
<dbReference type="EMBL" id="VYQB01000024">
    <property type="protein sequence ID" value="KAA9012262.1"/>
    <property type="molecule type" value="Genomic_DNA"/>
</dbReference>
<dbReference type="Proteomes" id="UP000325933">
    <property type="component" value="Unassembled WGS sequence"/>
</dbReference>
<dbReference type="AlphaFoldDB" id="A0A5J5HTY3"/>
<comment type="caution">
    <text evidence="3">The sequence shown here is derived from an EMBL/GenBank/DDBJ whole genome shotgun (WGS) entry which is preliminary data.</text>
</comment>
<dbReference type="InterPro" id="IPR019627">
    <property type="entry name" value="YAcAr"/>
</dbReference>
<dbReference type="Pfam" id="PF10686">
    <property type="entry name" value="YAcAr"/>
    <property type="match status" value="1"/>
</dbReference>
<organism evidence="3 4">
    <name type="scientific">Sphingobium limneticum</name>
    <dbReference type="NCBI Taxonomy" id="1007511"/>
    <lineage>
        <taxon>Bacteria</taxon>
        <taxon>Pseudomonadati</taxon>
        <taxon>Pseudomonadota</taxon>
        <taxon>Alphaproteobacteria</taxon>
        <taxon>Sphingomonadales</taxon>
        <taxon>Sphingomonadaceae</taxon>
        <taxon>Sphingobium</taxon>
    </lineage>
</organism>
<dbReference type="Proteomes" id="UP000326364">
    <property type="component" value="Unassembled WGS sequence"/>
</dbReference>
<sequence>MTRTHSQSVHQFADLKQLYAEMTATPDFQAIFGEPLGLTIAGPGEAPAELDMPEPLAVQADCGGVIACLFDLLSDTRLEALAAEIAWGFVNSFHFVAGKLERREDGLARELGEMARAPDMSEVYARELEEKQLLCHSVTEQREALETMRDFAADMYGAMSGMPWSPARGSRTSNRSASHIDALDFLRARQLAARERHLPQGPIVIFSGPAKWHDTDILFAKLDEIRARVPHMTLVTTGQRTGADAIAAGWADRPGVKVPHVAYKLYRSGAREAFDRNRKLLALRPVEAVLCQGSGVQKNLYQLMREEGVPIHAFRKCDQAPDVGLRDRLAGGRA</sequence>
<dbReference type="EMBL" id="VYQA01000024">
    <property type="protein sequence ID" value="KAA9024723.1"/>
    <property type="molecule type" value="Genomic_DNA"/>
</dbReference>
<reference evidence="4 5" key="1">
    <citation type="submission" date="2019-09" db="EMBL/GenBank/DDBJ databases">
        <authorList>
            <person name="Feng G."/>
        </authorList>
    </citation>
    <scope>NUCLEOTIDE SEQUENCE [LARGE SCALE GENOMIC DNA]</scope>
    <source>
        <strain evidence="3 4">KACC 19283</strain>
        <strain evidence="2 5">KACC 19284</strain>
    </source>
</reference>
<dbReference type="RefSeq" id="WP_120253346.1">
    <property type="nucleotide sequence ID" value="NZ_VYPZ01000028.1"/>
</dbReference>
<name>A0A5J5HTY3_9SPHN</name>
<evidence type="ECO:0000313" key="3">
    <source>
        <dbReference type="EMBL" id="KAA9024723.1"/>
    </source>
</evidence>
<keyword evidence="5" id="KW-1185">Reference proteome</keyword>
<proteinExistence type="predicted"/>
<evidence type="ECO:0000313" key="5">
    <source>
        <dbReference type="Proteomes" id="UP000326364"/>
    </source>
</evidence>
<gene>
    <name evidence="3" type="ORF">F4U95_21565</name>
    <name evidence="2" type="ORF">F4U96_21450</name>
</gene>